<dbReference type="SUPFAM" id="SSF52402">
    <property type="entry name" value="Adenine nucleotide alpha hydrolases-like"/>
    <property type="match status" value="1"/>
</dbReference>
<dbReference type="PANTHER" id="PTHR46268:SF6">
    <property type="entry name" value="UNIVERSAL STRESS PROTEIN UP12"/>
    <property type="match status" value="1"/>
</dbReference>
<dbReference type="InterPro" id="IPR006016">
    <property type="entry name" value="UspA"/>
</dbReference>
<evidence type="ECO:0000256" key="1">
    <source>
        <dbReference type="ARBA" id="ARBA00008791"/>
    </source>
</evidence>
<organism evidence="3">
    <name type="scientific">marine sediment metagenome</name>
    <dbReference type="NCBI Taxonomy" id="412755"/>
    <lineage>
        <taxon>unclassified sequences</taxon>
        <taxon>metagenomes</taxon>
        <taxon>ecological metagenomes</taxon>
    </lineage>
</organism>
<dbReference type="Pfam" id="PF00582">
    <property type="entry name" value="Usp"/>
    <property type="match status" value="1"/>
</dbReference>
<evidence type="ECO:0000313" key="3">
    <source>
        <dbReference type="EMBL" id="GAG94018.1"/>
    </source>
</evidence>
<proteinExistence type="inferred from homology"/>
<dbReference type="AlphaFoldDB" id="X1CCM6"/>
<dbReference type="CDD" id="cd00293">
    <property type="entry name" value="USP-like"/>
    <property type="match status" value="1"/>
</dbReference>
<evidence type="ECO:0000259" key="2">
    <source>
        <dbReference type="Pfam" id="PF00582"/>
    </source>
</evidence>
<protein>
    <recommendedName>
        <fullName evidence="2">UspA domain-containing protein</fullName>
    </recommendedName>
</protein>
<feature type="domain" description="UspA" evidence="2">
    <location>
        <begin position="7"/>
        <end position="127"/>
    </location>
</feature>
<dbReference type="EMBL" id="BART01024878">
    <property type="protein sequence ID" value="GAG94018.1"/>
    <property type="molecule type" value="Genomic_DNA"/>
</dbReference>
<dbReference type="InterPro" id="IPR006015">
    <property type="entry name" value="Universal_stress_UspA"/>
</dbReference>
<comment type="caution">
    <text evidence="3">The sequence shown here is derived from an EMBL/GenBank/DDBJ whole genome shotgun (WGS) entry which is preliminary data.</text>
</comment>
<accession>X1CCM6</accession>
<sequence length="198" mass="22892">MEKEKNTILVPHDFTPVAENALEHALIIAKVMDNDISLIHIVKEDSEIEKATEQCNEIAEKTFNDHFIKPDVIIKKGSIFTTIADVAKEINANLVIMGTHGLKGMQKLTGSWALKVITGSPVPFVIVQEKPRHKRFEKVVFPIDFRRENKEKNHWVNYLYNYYKAKFYIIIQEVKDKTFKNRVKANLSFAKKFFDGKV</sequence>
<gene>
    <name evidence="3" type="ORF">S01H4_44795</name>
</gene>
<name>X1CCM6_9ZZZZ</name>
<reference evidence="3" key="1">
    <citation type="journal article" date="2014" name="Front. Microbiol.">
        <title>High frequency of phylogenetically diverse reductive dehalogenase-homologous genes in deep subseafloor sedimentary metagenomes.</title>
        <authorList>
            <person name="Kawai M."/>
            <person name="Futagami T."/>
            <person name="Toyoda A."/>
            <person name="Takaki Y."/>
            <person name="Nishi S."/>
            <person name="Hori S."/>
            <person name="Arai W."/>
            <person name="Tsubouchi T."/>
            <person name="Morono Y."/>
            <person name="Uchiyama I."/>
            <person name="Ito T."/>
            <person name="Fujiyama A."/>
            <person name="Inagaki F."/>
            <person name="Takami H."/>
        </authorList>
    </citation>
    <scope>NUCLEOTIDE SEQUENCE</scope>
    <source>
        <strain evidence="3">Expedition CK06-06</strain>
    </source>
</reference>
<dbReference type="PRINTS" id="PR01438">
    <property type="entry name" value="UNVRSLSTRESS"/>
</dbReference>
<comment type="similarity">
    <text evidence="1">Belongs to the universal stress protein A family.</text>
</comment>
<dbReference type="Gene3D" id="3.40.50.12370">
    <property type="match status" value="1"/>
</dbReference>
<dbReference type="PANTHER" id="PTHR46268">
    <property type="entry name" value="STRESS RESPONSE PROTEIN NHAX"/>
    <property type="match status" value="1"/>
</dbReference>